<name>A0A540K351_MALBA</name>
<dbReference type="EMBL" id="VIEB01011651">
    <property type="protein sequence ID" value="TQD68685.1"/>
    <property type="molecule type" value="Genomic_DNA"/>
</dbReference>
<dbReference type="Proteomes" id="UP000315295">
    <property type="component" value="Unassembled WGS sequence"/>
</dbReference>
<evidence type="ECO:0000313" key="2">
    <source>
        <dbReference type="EMBL" id="TQD68685.1"/>
    </source>
</evidence>
<evidence type="ECO:0000313" key="3">
    <source>
        <dbReference type="Proteomes" id="UP000315295"/>
    </source>
</evidence>
<feature type="compositionally biased region" description="Basic and acidic residues" evidence="1">
    <location>
        <begin position="1"/>
        <end position="10"/>
    </location>
</feature>
<gene>
    <name evidence="2" type="ORF">C1H46_045782</name>
</gene>
<organism evidence="2 3">
    <name type="scientific">Malus baccata</name>
    <name type="common">Siberian crab apple</name>
    <name type="synonym">Pyrus baccata</name>
    <dbReference type="NCBI Taxonomy" id="106549"/>
    <lineage>
        <taxon>Eukaryota</taxon>
        <taxon>Viridiplantae</taxon>
        <taxon>Streptophyta</taxon>
        <taxon>Embryophyta</taxon>
        <taxon>Tracheophyta</taxon>
        <taxon>Spermatophyta</taxon>
        <taxon>Magnoliopsida</taxon>
        <taxon>eudicotyledons</taxon>
        <taxon>Gunneridae</taxon>
        <taxon>Pentapetalae</taxon>
        <taxon>rosids</taxon>
        <taxon>fabids</taxon>
        <taxon>Rosales</taxon>
        <taxon>Rosaceae</taxon>
        <taxon>Amygdaloideae</taxon>
        <taxon>Maleae</taxon>
        <taxon>Malus</taxon>
    </lineage>
</organism>
<evidence type="ECO:0000256" key="1">
    <source>
        <dbReference type="SAM" id="MobiDB-lite"/>
    </source>
</evidence>
<keyword evidence="3" id="KW-1185">Reference proteome</keyword>
<comment type="caution">
    <text evidence="2">The sequence shown here is derived from an EMBL/GenBank/DDBJ whole genome shotgun (WGS) entry which is preliminary data.</text>
</comment>
<proteinExistence type="predicted"/>
<accession>A0A540K351</accession>
<dbReference type="AlphaFoldDB" id="A0A540K351"/>
<reference evidence="2 3" key="1">
    <citation type="journal article" date="2019" name="G3 (Bethesda)">
        <title>Sequencing of a Wild Apple (Malus baccata) Genome Unravels the Differences Between Cultivated and Wild Apple Species Regarding Disease Resistance and Cold Tolerance.</title>
        <authorList>
            <person name="Chen X."/>
        </authorList>
    </citation>
    <scope>NUCLEOTIDE SEQUENCE [LARGE SCALE GENOMIC DNA]</scope>
    <source>
        <strain evidence="3">cv. Shandingzi</strain>
        <tissue evidence="2">Leaves</tissue>
    </source>
</reference>
<protein>
    <submittedName>
        <fullName evidence="2">Uncharacterized protein</fullName>
    </submittedName>
</protein>
<feature type="region of interest" description="Disordered" evidence="1">
    <location>
        <begin position="1"/>
        <end position="25"/>
    </location>
</feature>
<sequence>MIAKKDREQSEISDTTSSLEVGSPEKISHVSGLGNHFAELRSLLVKCPAVNVHLP</sequence>